<protein>
    <submittedName>
        <fullName evidence="1">Uncharacterized protein</fullName>
    </submittedName>
</protein>
<name>A0A7I8IDJ8_SPIIN</name>
<dbReference type="Proteomes" id="UP001189122">
    <property type="component" value="Unassembled WGS sequence"/>
</dbReference>
<organism evidence="1">
    <name type="scientific">Spirodela intermedia</name>
    <name type="common">Intermediate duckweed</name>
    <dbReference type="NCBI Taxonomy" id="51605"/>
    <lineage>
        <taxon>Eukaryota</taxon>
        <taxon>Viridiplantae</taxon>
        <taxon>Streptophyta</taxon>
        <taxon>Embryophyta</taxon>
        <taxon>Tracheophyta</taxon>
        <taxon>Spermatophyta</taxon>
        <taxon>Magnoliopsida</taxon>
        <taxon>Liliopsida</taxon>
        <taxon>Araceae</taxon>
        <taxon>Lemnoideae</taxon>
        <taxon>Spirodela</taxon>
    </lineage>
</organism>
<keyword evidence="2" id="KW-1185">Reference proteome</keyword>
<dbReference type="EMBL" id="LR743589">
    <property type="protein sequence ID" value="CAA2616181.1"/>
    <property type="molecule type" value="Genomic_DNA"/>
</dbReference>
<proteinExistence type="predicted"/>
<evidence type="ECO:0000313" key="2">
    <source>
        <dbReference type="Proteomes" id="UP001189122"/>
    </source>
</evidence>
<accession>A0A7I8IDJ8</accession>
<sequence>MNVLVSSSIFVGVWN</sequence>
<gene>
    <name evidence="1" type="ORF">SI7747_02002408</name>
</gene>
<evidence type="ECO:0000313" key="1">
    <source>
        <dbReference type="EMBL" id="CAA2616181.1"/>
    </source>
</evidence>
<reference evidence="1 2" key="1">
    <citation type="submission" date="2019-12" db="EMBL/GenBank/DDBJ databases">
        <authorList>
            <person name="Scholz U."/>
            <person name="Mascher M."/>
            <person name="Fiebig A."/>
        </authorList>
    </citation>
    <scope>NUCLEOTIDE SEQUENCE</scope>
</reference>
<dbReference type="EMBL" id="CACRZD030000002">
    <property type="protein sequence ID" value="CAA6655868.1"/>
    <property type="molecule type" value="Genomic_DNA"/>
</dbReference>